<sequence>MITPLLTLAARRWALLLPALLATTGALAQTEPIKLGKTDPLDFKAESFVGDSAAAAVVLCDYGTTRFRVNSDGNSFQFETERITRIKILKKAGYDAATVLVPLYHRNNSEERLSALRGTTYNMVGGQLQKTKLDISKAFVEDRTANLRVRKFTLPDVREGAVIEYAYTVTSDFLVNLQDWSFQGPYPVRWSEYRAAIPEYFDYKMLMQGYLPLALSTREEGNGQYTVHTAGGFTDGGNFRGGSGREAASNDVLTGRVTNYRWAMKDVPVLRDEPYTTTADDYVARLDFELAGTRMPGQAYRPVLDTWEKINSELLASETLGCSLAAAAF</sequence>
<dbReference type="RefSeq" id="WP_070746691.1">
    <property type="nucleotide sequence ID" value="NZ_MDZA01000434.1"/>
</dbReference>
<dbReference type="OrthoDB" id="98874at2"/>
<reference evidence="3 4" key="1">
    <citation type="submission" date="2016-08" db="EMBL/GenBank/DDBJ databases">
        <title>Hymenobacter coccineus sp. nov., Hymenobacter lapidarius sp. nov. and Hymenobacter glacialis sp. nov., isolated from Antarctic soil.</title>
        <authorList>
            <person name="Sedlacek I."/>
            <person name="Kralova S."/>
            <person name="Kyrova K."/>
            <person name="Maslanova I."/>
            <person name="Stankova E."/>
            <person name="Vrbovska V."/>
            <person name="Nemec M."/>
            <person name="Bartak M."/>
            <person name="Svec P."/>
            <person name="Busse H.-J."/>
            <person name="Pantucek R."/>
        </authorList>
    </citation>
    <scope>NUCLEOTIDE SEQUENCE [LARGE SCALE GENOMIC DNA]</scope>
    <source>
        <strain evidence="3 4">CCM 8649</strain>
    </source>
</reference>
<dbReference type="AlphaFoldDB" id="A0A1G1SUB6"/>
<feature type="chain" id="PRO_5009578336" description="DUF3857 domain-containing protein" evidence="1">
    <location>
        <begin position="29"/>
        <end position="329"/>
    </location>
</feature>
<dbReference type="Proteomes" id="UP000177506">
    <property type="component" value="Unassembled WGS sequence"/>
</dbReference>
<evidence type="ECO:0000256" key="1">
    <source>
        <dbReference type="SAM" id="SignalP"/>
    </source>
</evidence>
<keyword evidence="1" id="KW-0732">Signal</keyword>
<protein>
    <recommendedName>
        <fullName evidence="2">DUF3857 domain-containing protein</fullName>
    </recommendedName>
</protein>
<evidence type="ECO:0000259" key="2">
    <source>
        <dbReference type="Pfam" id="PF12969"/>
    </source>
</evidence>
<evidence type="ECO:0000313" key="3">
    <source>
        <dbReference type="EMBL" id="OGX82219.1"/>
    </source>
</evidence>
<comment type="caution">
    <text evidence="3">The sequence shown here is derived from an EMBL/GenBank/DDBJ whole genome shotgun (WGS) entry which is preliminary data.</text>
</comment>
<dbReference type="EMBL" id="MDZA01000434">
    <property type="protein sequence ID" value="OGX82219.1"/>
    <property type="molecule type" value="Genomic_DNA"/>
</dbReference>
<accession>A0A1G1SUB6</accession>
<evidence type="ECO:0000313" key="4">
    <source>
        <dbReference type="Proteomes" id="UP000177506"/>
    </source>
</evidence>
<keyword evidence="4" id="KW-1185">Reference proteome</keyword>
<feature type="domain" description="DUF3857" evidence="2">
    <location>
        <begin position="81"/>
        <end position="226"/>
    </location>
</feature>
<name>A0A1G1SUB6_9BACT</name>
<organism evidence="3 4">
    <name type="scientific">Hymenobacter coccineus</name>
    <dbReference type="NCBI Taxonomy" id="1908235"/>
    <lineage>
        <taxon>Bacteria</taxon>
        <taxon>Pseudomonadati</taxon>
        <taxon>Bacteroidota</taxon>
        <taxon>Cytophagia</taxon>
        <taxon>Cytophagales</taxon>
        <taxon>Hymenobacteraceae</taxon>
        <taxon>Hymenobacter</taxon>
    </lineage>
</organism>
<feature type="signal peptide" evidence="1">
    <location>
        <begin position="1"/>
        <end position="28"/>
    </location>
</feature>
<proteinExistence type="predicted"/>
<dbReference type="InterPro" id="IPR024618">
    <property type="entry name" value="DUF3857"/>
</dbReference>
<dbReference type="Pfam" id="PF12969">
    <property type="entry name" value="DUF3857"/>
    <property type="match status" value="1"/>
</dbReference>
<gene>
    <name evidence="3" type="ORF">BEN49_14180</name>
</gene>
<dbReference type="Gene3D" id="2.60.40.3140">
    <property type="match status" value="1"/>
</dbReference>